<gene>
    <name evidence="19" type="ORF">NEZAVI_LOCUS6353</name>
</gene>
<dbReference type="GO" id="GO:0030007">
    <property type="term" value="P:intracellular potassium ion homeostasis"/>
    <property type="evidence" value="ECO:0007669"/>
    <property type="project" value="TreeGrafter"/>
</dbReference>
<protein>
    <submittedName>
        <fullName evidence="19">Uncharacterized protein</fullName>
    </submittedName>
</protein>
<keyword evidence="13 18" id="KW-0472">Membrane</keyword>
<name>A0A9P0ME04_NEZVI</name>
<keyword evidence="4" id="KW-1003">Cell membrane</keyword>
<dbReference type="GO" id="GO:0006883">
    <property type="term" value="P:intracellular sodium ion homeostasis"/>
    <property type="evidence" value="ECO:0007669"/>
    <property type="project" value="TreeGrafter"/>
</dbReference>
<keyword evidence="7 18" id="KW-0812">Transmembrane</keyword>
<evidence type="ECO:0000256" key="10">
    <source>
        <dbReference type="ARBA" id="ARBA00022989"/>
    </source>
</evidence>
<keyword evidence="8" id="KW-0630">Potassium</keyword>
<keyword evidence="20" id="KW-1185">Reference proteome</keyword>
<dbReference type="Proteomes" id="UP001152798">
    <property type="component" value="Chromosome 3"/>
</dbReference>
<comment type="function">
    <text evidence="17">This is the non-catalytic component of the active enzyme, which catalyzes the hydrolysis of ATP coupled with the exchange of Na(+) and K(+) ions across the plasma membrane. The beta subunit regulates, through assembly of alpha/beta heterodimers, the number of sodium pumps transported to the plasma membrane.</text>
</comment>
<comment type="similarity">
    <text evidence="2">Belongs to the X(+)/potassium ATPases subunit beta family.</text>
</comment>
<dbReference type="GO" id="GO:0001671">
    <property type="term" value="F:ATPase activator activity"/>
    <property type="evidence" value="ECO:0007669"/>
    <property type="project" value="TreeGrafter"/>
</dbReference>
<keyword evidence="9" id="KW-0735">Signal-anchor</keyword>
<evidence type="ECO:0000256" key="12">
    <source>
        <dbReference type="ARBA" id="ARBA00023065"/>
    </source>
</evidence>
<dbReference type="AlphaFoldDB" id="A0A9P0ME04"/>
<dbReference type="Pfam" id="PF00287">
    <property type="entry name" value="Na_K-ATPase"/>
    <property type="match status" value="1"/>
</dbReference>
<evidence type="ECO:0000256" key="16">
    <source>
        <dbReference type="ARBA" id="ARBA00023201"/>
    </source>
</evidence>
<dbReference type="FunFam" id="2.60.40.1660:FF:000004">
    <property type="entry name" value="sodium/potassium-transporting ATPase subunit beta-2"/>
    <property type="match status" value="1"/>
</dbReference>
<keyword evidence="5" id="KW-0633">Potassium transport</keyword>
<evidence type="ECO:0000256" key="8">
    <source>
        <dbReference type="ARBA" id="ARBA00022958"/>
    </source>
</evidence>
<keyword evidence="12" id="KW-0406">Ion transport</keyword>
<keyword evidence="16" id="KW-0739">Sodium transport</keyword>
<evidence type="ECO:0000256" key="11">
    <source>
        <dbReference type="ARBA" id="ARBA00023053"/>
    </source>
</evidence>
<organism evidence="19 20">
    <name type="scientific">Nezara viridula</name>
    <name type="common">Southern green stink bug</name>
    <name type="synonym">Cimex viridulus</name>
    <dbReference type="NCBI Taxonomy" id="85310"/>
    <lineage>
        <taxon>Eukaryota</taxon>
        <taxon>Metazoa</taxon>
        <taxon>Ecdysozoa</taxon>
        <taxon>Arthropoda</taxon>
        <taxon>Hexapoda</taxon>
        <taxon>Insecta</taxon>
        <taxon>Pterygota</taxon>
        <taxon>Neoptera</taxon>
        <taxon>Paraneoptera</taxon>
        <taxon>Hemiptera</taxon>
        <taxon>Heteroptera</taxon>
        <taxon>Panheteroptera</taxon>
        <taxon>Pentatomomorpha</taxon>
        <taxon>Pentatomoidea</taxon>
        <taxon>Pentatomidae</taxon>
        <taxon>Pentatominae</taxon>
        <taxon>Nezara</taxon>
    </lineage>
</organism>
<evidence type="ECO:0000256" key="1">
    <source>
        <dbReference type="ARBA" id="ARBA00004401"/>
    </source>
</evidence>
<comment type="subcellular location">
    <subcellularLocation>
        <location evidence="1">Cell membrane</location>
        <topology evidence="1">Single-pass type II membrane protein</topology>
    </subcellularLocation>
</comment>
<keyword evidence="6" id="KW-0740">Sodium/potassium transport</keyword>
<keyword evidence="14" id="KW-1015">Disulfide bond</keyword>
<reference evidence="19" key="1">
    <citation type="submission" date="2022-01" db="EMBL/GenBank/DDBJ databases">
        <authorList>
            <person name="King R."/>
        </authorList>
    </citation>
    <scope>NUCLEOTIDE SEQUENCE</scope>
</reference>
<keyword evidence="15" id="KW-0325">Glycoprotein</keyword>
<keyword evidence="3" id="KW-0813">Transport</keyword>
<feature type="transmembrane region" description="Helical" evidence="18">
    <location>
        <begin position="49"/>
        <end position="73"/>
    </location>
</feature>
<dbReference type="PANTHER" id="PTHR11523">
    <property type="entry name" value="SODIUM/POTASSIUM-DEPENDENT ATPASE BETA SUBUNIT"/>
    <property type="match status" value="1"/>
</dbReference>
<dbReference type="GO" id="GO:1990573">
    <property type="term" value="P:potassium ion import across plasma membrane"/>
    <property type="evidence" value="ECO:0007669"/>
    <property type="project" value="TreeGrafter"/>
</dbReference>
<dbReference type="PANTHER" id="PTHR11523:SF46">
    <property type="entry name" value="SODIUM_POTASSIUM-TRANSPORTING ATPASE SUBUNIT BETA-2"/>
    <property type="match status" value="1"/>
</dbReference>
<keyword evidence="11" id="KW-0915">Sodium</keyword>
<evidence type="ECO:0000256" key="14">
    <source>
        <dbReference type="ARBA" id="ARBA00023157"/>
    </source>
</evidence>
<dbReference type="EMBL" id="OV725079">
    <property type="protein sequence ID" value="CAH1396248.1"/>
    <property type="molecule type" value="Genomic_DNA"/>
</dbReference>
<sequence>MGSKKEQEAMINNDYPVGKEPWSYQAKRFIYNRDNGAFMGRTASSWAKILLFYIIFYAVLAALFGLLMLILYYTLDPRIPKYRLEESLIGTSPGMGFRPMPNDSNSLSTLIWYRGTGKDDYKYWVDTLQNFLEDYRKPGSTPGRGANIQHCDFDIPVPPGKVCGVDVKSWYPCTFENFYNYHYQAPCIFIKLNRVYGWKPEYYDDVESLPEEMPTTLKEFIRGEGNRSSNYLKTVWVSCEGESPADVENLGPVHYVPRQGFPGFYFPYENSEGYLSPLVAVHLQRPKTGILINIECRAWAKNIVHNRKERRGSVHFELMID</sequence>
<dbReference type="OrthoDB" id="5912413at2759"/>
<evidence type="ECO:0000256" key="4">
    <source>
        <dbReference type="ARBA" id="ARBA00022475"/>
    </source>
</evidence>
<evidence type="ECO:0000256" key="9">
    <source>
        <dbReference type="ARBA" id="ARBA00022968"/>
    </source>
</evidence>
<dbReference type="GO" id="GO:0005890">
    <property type="term" value="C:sodium:potassium-exchanging ATPase complex"/>
    <property type="evidence" value="ECO:0007669"/>
    <property type="project" value="InterPro"/>
</dbReference>
<keyword evidence="10 18" id="KW-1133">Transmembrane helix</keyword>
<dbReference type="InterPro" id="IPR038702">
    <property type="entry name" value="Na/K_ATPase_sub_beta_sf"/>
</dbReference>
<dbReference type="Gene3D" id="2.60.40.1660">
    <property type="entry name" value="Na, k-atpase alpha subunit"/>
    <property type="match status" value="1"/>
</dbReference>
<proteinExistence type="inferred from homology"/>
<evidence type="ECO:0000256" key="15">
    <source>
        <dbReference type="ARBA" id="ARBA00023180"/>
    </source>
</evidence>
<evidence type="ECO:0000256" key="18">
    <source>
        <dbReference type="SAM" id="Phobius"/>
    </source>
</evidence>
<evidence type="ECO:0000256" key="7">
    <source>
        <dbReference type="ARBA" id="ARBA00022692"/>
    </source>
</evidence>
<accession>A0A9P0ME04</accession>
<evidence type="ECO:0000256" key="3">
    <source>
        <dbReference type="ARBA" id="ARBA00022448"/>
    </source>
</evidence>
<evidence type="ECO:0000256" key="6">
    <source>
        <dbReference type="ARBA" id="ARBA00022607"/>
    </source>
</evidence>
<evidence type="ECO:0000256" key="13">
    <source>
        <dbReference type="ARBA" id="ARBA00023136"/>
    </source>
</evidence>
<dbReference type="InterPro" id="IPR000402">
    <property type="entry name" value="Na/K_ATPase_sub_beta"/>
</dbReference>
<evidence type="ECO:0000313" key="20">
    <source>
        <dbReference type="Proteomes" id="UP001152798"/>
    </source>
</evidence>
<evidence type="ECO:0000256" key="2">
    <source>
        <dbReference type="ARBA" id="ARBA00005876"/>
    </source>
</evidence>
<evidence type="ECO:0000256" key="5">
    <source>
        <dbReference type="ARBA" id="ARBA00022538"/>
    </source>
</evidence>
<dbReference type="GO" id="GO:0036376">
    <property type="term" value="P:sodium ion export across plasma membrane"/>
    <property type="evidence" value="ECO:0007669"/>
    <property type="project" value="TreeGrafter"/>
</dbReference>
<evidence type="ECO:0000313" key="19">
    <source>
        <dbReference type="EMBL" id="CAH1396248.1"/>
    </source>
</evidence>
<evidence type="ECO:0000256" key="17">
    <source>
        <dbReference type="ARBA" id="ARBA00025540"/>
    </source>
</evidence>